<protein>
    <submittedName>
        <fullName evidence="2">Uncharacterized protein</fullName>
    </submittedName>
</protein>
<gene>
    <name evidence="2" type="ORF">MERR_LOCUS45758</name>
</gene>
<dbReference type="Proteomes" id="UP000467841">
    <property type="component" value="Unassembled WGS sequence"/>
</dbReference>
<organism evidence="2 3">
    <name type="scientific">Microthlaspi erraticum</name>
    <dbReference type="NCBI Taxonomy" id="1685480"/>
    <lineage>
        <taxon>Eukaryota</taxon>
        <taxon>Viridiplantae</taxon>
        <taxon>Streptophyta</taxon>
        <taxon>Embryophyta</taxon>
        <taxon>Tracheophyta</taxon>
        <taxon>Spermatophyta</taxon>
        <taxon>Magnoliopsida</taxon>
        <taxon>eudicotyledons</taxon>
        <taxon>Gunneridae</taxon>
        <taxon>Pentapetalae</taxon>
        <taxon>rosids</taxon>
        <taxon>malvids</taxon>
        <taxon>Brassicales</taxon>
        <taxon>Brassicaceae</taxon>
        <taxon>Coluteocarpeae</taxon>
        <taxon>Microthlaspi</taxon>
    </lineage>
</organism>
<reference evidence="2" key="1">
    <citation type="submission" date="2020-01" db="EMBL/GenBank/DDBJ databases">
        <authorList>
            <person name="Mishra B."/>
        </authorList>
    </citation>
    <scope>NUCLEOTIDE SEQUENCE [LARGE SCALE GENOMIC DNA]</scope>
</reference>
<proteinExistence type="predicted"/>
<accession>A0A6D2L232</accession>
<feature type="region of interest" description="Disordered" evidence="1">
    <location>
        <begin position="160"/>
        <end position="230"/>
    </location>
</feature>
<evidence type="ECO:0000256" key="1">
    <source>
        <dbReference type="SAM" id="MobiDB-lite"/>
    </source>
</evidence>
<feature type="region of interest" description="Disordered" evidence="1">
    <location>
        <begin position="44"/>
        <end position="76"/>
    </location>
</feature>
<feature type="compositionally biased region" description="Low complexity" evidence="1">
    <location>
        <begin position="197"/>
        <end position="212"/>
    </location>
</feature>
<comment type="caution">
    <text evidence="2">The sequence shown here is derived from an EMBL/GenBank/DDBJ whole genome shotgun (WGS) entry which is preliminary data.</text>
</comment>
<sequence length="230" mass="25746">MKISQAYAQVLSLSSPRRKTSMFHQVRNHHSPSSPIAHFSACSQTQRRHQERHKRSYNQKSEDCPDGSIENQRPTAQTGWPRNYCFALGQITSVRLKSRPKFKDRPIRITTRETCPAVGQATTAHANAAHDHAARAGNKASRPRNLLAYHGRCAVRAGNYVPRPAENSSAKSSVRPAADHESVRPRPFRLSGHDPSGRSSRPTVPTPRSTRSPFEHIFQARLNPKPPLKT</sequence>
<keyword evidence="3" id="KW-1185">Reference proteome</keyword>
<evidence type="ECO:0000313" key="2">
    <source>
        <dbReference type="EMBL" id="CAA7058522.1"/>
    </source>
</evidence>
<evidence type="ECO:0000313" key="3">
    <source>
        <dbReference type="Proteomes" id="UP000467841"/>
    </source>
</evidence>
<name>A0A6D2L232_9BRAS</name>
<feature type="compositionally biased region" description="Basic residues" evidence="1">
    <location>
        <begin position="46"/>
        <end position="57"/>
    </location>
</feature>
<dbReference type="EMBL" id="CACVBM020001727">
    <property type="protein sequence ID" value="CAA7058522.1"/>
    <property type="molecule type" value="Genomic_DNA"/>
</dbReference>
<dbReference type="AlphaFoldDB" id="A0A6D2L232"/>